<evidence type="ECO:0000313" key="4">
    <source>
        <dbReference type="EMBL" id="KFC84366.1"/>
    </source>
</evidence>
<dbReference type="SUPFAM" id="SSF159871">
    <property type="entry name" value="YdgH-like"/>
    <property type="match status" value="1"/>
</dbReference>
<accession>A0A085GKX1</accession>
<dbReference type="InterPro" id="IPR036275">
    <property type="entry name" value="YdgH-like_sf"/>
</dbReference>
<name>A0A085GKX1_EWIA3</name>
<dbReference type="STRING" id="910964.GEAM_0878"/>
<dbReference type="RefSeq" id="WP_034788739.1">
    <property type="nucleotide sequence ID" value="NZ_JMPJ01000028.1"/>
</dbReference>
<dbReference type="InterPro" id="IPR025543">
    <property type="entry name" value="Dodecin-like"/>
</dbReference>
<dbReference type="InterPro" id="IPR010854">
    <property type="entry name" value="YdgH/BhsA/McbA-like_dom"/>
</dbReference>
<keyword evidence="1 2" id="KW-0732">Signal</keyword>
<organism evidence="4 5">
    <name type="scientific">Ewingella americana (strain ATCC 33852 / DSM 4580 / CCUG 14506 / JCM 5911 / LMG 7869 / NCTC 12157 / CDC 1468-78)</name>
    <dbReference type="NCBI Taxonomy" id="910964"/>
    <lineage>
        <taxon>Bacteria</taxon>
        <taxon>Pseudomonadati</taxon>
        <taxon>Pseudomonadota</taxon>
        <taxon>Gammaproteobacteria</taxon>
        <taxon>Enterobacterales</taxon>
        <taxon>Yersiniaceae</taxon>
        <taxon>Ewingella</taxon>
    </lineage>
</organism>
<reference evidence="4 5" key="1">
    <citation type="submission" date="2014-05" db="EMBL/GenBank/DDBJ databases">
        <title>ATOL: Assembling a taxonomically balanced genome-scale reconstruction of the evolutionary history of the Enterobacteriaceae.</title>
        <authorList>
            <person name="Plunkett G.III."/>
            <person name="Neeno-Eckwall E.C."/>
            <person name="Glasner J.D."/>
            <person name="Perna N.T."/>
        </authorList>
    </citation>
    <scope>NUCLEOTIDE SEQUENCE [LARGE SCALE GENOMIC DNA]</scope>
    <source>
        <strain evidence="4 5">ATCC 33852</strain>
    </source>
</reference>
<proteinExistence type="predicted"/>
<dbReference type="EMBL" id="JMPJ01000028">
    <property type="protein sequence ID" value="KFC84366.1"/>
    <property type="molecule type" value="Genomic_DNA"/>
</dbReference>
<evidence type="ECO:0000313" key="5">
    <source>
        <dbReference type="Proteomes" id="UP000028640"/>
    </source>
</evidence>
<evidence type="ECO:0000256" key="2">
    <source>
        <dbReference type="SAM" id="SignalP"/>
    </source>
</evidence>
<dbReference type="Proteomes" id="UP000028640">
    <property type="component" value="Unassembled WGS sequence"/>
</dbReference>
<dbReference type="NCBIfam" id="NF047859">
    <property type="entry name" value="StressCuResBhsA"/>
    <property type="match status" value="1"/>
</dbReference>
<feature type="domain" description="YdgH/BhsA/McbA-like" evidence="3">
    <location>
        <begin position="34"/>
        <end position="87"/>
    </location>
</feature>
<feature type="signal peptide" evidence="2">
    <location>
        <begin position="1"/>
        <end position="22"/>
    </location>
</feature>
<dbReference type="GeneID" id="78379219"/>
<dbReference type="OrthoDB" id="6540461at2"/>
<keyword evidence="5" id="KW-1185">Reference proteome</keyword>
<feature type="chain" id="PRO_5001791278" evidence="2">
    <location>
        <begin position="23"/>
        <end position="87"/>
    </location>
</feature>
<protein>
    <submittedName>
        <fullName evidence="4">Putative exported protein</fullName>
    </submittedName>
</protein>
<dbReference type="Gene3D" id="3.30.1660.10">
    <property type="entry name" value="Flavin-binding protein dodecin"/>
    <property type="match status" value="1"/>
</dbReference>
<dbReference type="Pfam" id="PF07338">
    <property type="entry name" value="YdgH_BhsA-like"/>
    <property type="match status" value="1"/>
</dbReference>
<evidence type="ECO:0000256" key="1">
    <source>
        <dbReference type="ARBA" id="ARBA00022729"/>
    </source>
</evidence>
<dbReference type="AlphaFoldDB" id="A0A085GKX1"/>
<gene>
    <name evidence="4" type="ORF">GEAM_0878</name>
</gene>
<sequence length="87" mass="8835">MKNLTKTLAAIALAGASFTTLAATQVESAPANAQSIGVISAQAGTDLSGLKSELANEAQARGASAYRIIFTSGDGDNHTYGTAELYK</sequence>
<evidence type="ECO:0000259" key="3">
    <source>
        <dbReference type="Pfam" id="PF07338"/>
    </source>
</evidence>
<comment type="caution">
    <text evidence="4">The sequence shown here is derived from an EMBL/GenBank/DDBJ whole genome shotgun (WGS) entry which is preliminary data.</text>
</comment>